<proteinExistence type="predicted"/>
<organism evidence="2 3">
    <name type="scientific">Sphaerobolus stellatus (strain SS14)</name>
    <dbReference type="NCBI Taxonomy" id="990650"/>
    <lineage>
        <taxon>Eukaryota</taxon>
        <taxon>Fungi</taxon>
        <taxon>Dikarya</taxon>
        <taxon>Basidiomycota</taxon>
        <taxon>Agaricomycotina</taxon>
        <taxon>Agaricomycetes</taxon>
        <taxon>Phallomycetidae</taxon>
        <taxon>Geastrales</taxon>
        <taxon>Sphaerobolaceae</taxon>
        <taxon>Sphaerobolus</taxon>
    </lineage>
</organism>
<dbReference type="HOGENOM" id="CLU_2729362_0_0_1"/>
<evidence type="ECO:0000313" key="3">
    <source>
        <dbReference type="Proteomes" id="UP000054279"/>
    </source>
</evidence>
<evidence type="ECO:0000313" key="2">
    <source>
        <dbReference type="EMBL" id="KIJ30229.1"/>
    </source>
</evidence>
<dbReference type="InterPro" id="IPR008906">
    <property type="entry name" value="HATC_C_dom"/>
</dbReference>
<dbReference type="OrthoDB" id="2767002at2759"/>
<feature type="non-terminal residue" evidence="2">
    <location>
        <position position="1"/>
    </location>
</feature>
<name>A0A0C9U796_SPHS4</name>
<protein>
    <recommendedName>
        <fullName evidence="1">HAT C-terminal dimerisation domain-containing protein</fullName>
    </recommendedName>
</protein>
<dbReference type="SUPFAM" id="SSF53098">
    <property type="entry name" value="Ribonuclease H-like"/>
    <property type="match status" value="1"/>
</dbReference>
<keyword evidence="3" id="KW-1185">Reference proteome</keyword>
<reference evidence="2 3" key="1">
    <citation type="submission" date="2014-06" db="EMBL/GenBank/DDBJ databases">
        <title>Evolutionary Origins and Diversification of the Mycorrhizal Mutualists.</title>
        <authorList>
            <consortium name="DOE Joint Genome Institute"/>
            <consortium name="Mycorrhizal Genomics Consortium"/>
            <person name="Kohler A."/>
            <person name="Kuo A."/>
            <person name="Nagy L.G."/>
            <person name="Floudas D."/>
            <person name="Copeland A."/>
            <person name="Barry K.W."/>
            <person name="Cichocki N."/>
            <person name="Veneault-Fourrey C."/>
            <person name="LaButti K."/>
            <person name="Lindquist E.A."/>
            <person name="Lipzen A."/>
            <person name="Lundell T."/>
            <person name="Morin E."/>
            <person name="Murat C."/>
            <person name="Riley R."/>
            <person name="Ohm R."/>
            <person name="Sun H."/>
            <person name="Tunlid A."/>
            <person name="Henrissat B."/>
            <person name="Grigoriev I.V."/>
            <person name="Hibbett D.S."/>
            <person name="Martin F."/>
        </authorList>
    </citation>
    <scope>NUCLEOTIDE SEQUENCE [LARGE SCALE GENOMIC DNA]</scope>
    <source>
        <strain evidence="2 3">SS14</strain>
    </source>
</reference>
<feature type="domain" description="HAT C-terminal dimerisation" evidence="1">
    <location>
        <begin position="27"/>
        <end position="68"/>
    </location>
</feature>
<dbReference type="EMBL" id="KN837266">
    <property type="protein sequence ID" value="KIJ30229.1"/>
    <property type="molecule type" value="Genomic_DNA"/>
</dbReference>
<dbReference type="InterPro" id="IPR012337">
    <property type="entry name" value="RNaseH-like_sf"/>
</dbReference>
<dbReference type="Proteomes" id="UP000054279">
    <property type="component" value="Unassembled WGS sequence"/>
</dbReference>
<accession>A0A0C9U796</accession>
<dbReference type="AlphaFoldDB" id="A0A0C9U796"/>
<dbReference type="GO" id="GO:0046983">
    <property type="term" value="F:protein dimerization activity"/>
    <property type="evidence" value="ECO:0007669"/>
    <property type="project" value="InterPro"/>
</dbReference>
<gene>
    <name evidence="2" type="ORF">M422DRAFT_106948</name>
</gene>
<sequence>GYGSSWLTASIQKGLAVWRCNSDPWNELAQYLLNPPALRDDDAVAWWGQHSVEYPTLSRIARDYLAIQGFAI</sequence>
<evidence type="ECO:0000259" key="1">
    <source>
        <dbReference type="Pfam" id="PF05699"/>
    </source>
</evidence>
<feature type="non-terminal residue" evidence="2">
    <location>
        <position position="72"/>
    </location>
</feature>
<dbReference type="Pfam" id="PF05699">
    <property type="entry name" value="Dimer_Tnp_hAT"/>
    <property type="match status" value="1"/>
</dbReference>